<reference evidence="1 2" key="1">
    <citation type="submission" date="2018-11" db="EMBL/GenBank/DDBJ databases">
        <title>Gemmobacter sp. nov., YIM 102744-1 draft genome.</title>
        <authorList>
            <person name="Li G."/>
            <person name="Jiang Y."/>
        </authorList>
    </citation>
    <scope>NUCLEOTIDE SEQUENCE [LARGE SCALE GENOMIC DNA]</scope>
    <source>
        <strain evidence="1 2">YIM 102744-1</strain>
    </source>
</reference>
<dbReference type="OrthoDB" id="7864649at2"/>
<evidence type="ECO:0000313" key="2">
    <source>
        <dbReference type="Proteomes" id="UP000282125"/>
    </source>
</evidence>
<organism evidence="1 2">
    <name type="scientific">Falsigemmobacter faecalis</name>
    <dbReference type="NCBI Taxonomy" id="2488730"/>
    <lineage>
        <taxon>Bacteria</taxon>
        <taxon>Pseudomonadati</taxon>
        <taxon>Pseudomonadota</taxon>
        <taxon>Alphaproteobacteria</taxon>
        <taxon>Rhodobacterales</taxon>
        <taxon>Paracoccaceae</taxon>
        <taxon>Falsigemmobacter</taxon>
    </lineage>
</organism>
<gene>
    <name evidence="1" type="ORF">EG244_20250</name>
</gene>
<protein>
    <submittedName>
        <fullName evidence="1">Uncharacterized protein</fullName>
    </submittedName>
</protein>
<keyword evidence="2" id="KW-1185">Reference proteome</keyword>
<dbReference type="EMBL" id="RRAZ01000102">
    <property type="protein sequence ID" value="RRH67078.1"/>
    <property type="molecule type" value="Genomic_DNA"/>
</dbReference>
<evidence type="ECO:0000313" key="1">
    <source>
        <dbReference type="EMBL" id="RRH67078.1"/>
    </source>
</evidence>
<proteinExistence type="predicted"/>
<sequence>MKYSVIAEQNGNSEAVSDVRLNARAVACLRELIAGAIVGYVYEWNTGERKKIWLKETVRSAQVCLISGLNRAGFAGGSNS</sequence>
<dbReference type="AlphaFoldDB" id="A0A3P3D443"/>
<accession>A0A3P3D443</accession>
<comment type="caution">
    <text evidence="1">The sequence shown here is derived from an EMBL/GenBank/DDBJ whole genome shotgun (WGS) entry which is preliminary data.</text>
</comment>
<name>A0A3P3D443_9RHOB</name>
<dbReference type="Proteomes" id="UP000282125">
    <property type="component" value="Unassembled WGS sequence"/>
</dbReference>